<dbReference type="Proteomes" id="UP001331561">
    <property type="component" value="Unassembled WGS sequence"/>
</dbReference>
<dbReference type="InterPro" id="IPR039426">
    <property type="entry name" value="TonB-dep_rcpt-like"/>
</dbReference>
<keyword evidence="7 10" id="KW-0472">Membrane</keyword>
<protein>
    <submittedName>
        <fullName evidence="14">TonB-dependent receptor</fullName>
    </submittedName>
</protein>
<sequence length="653" mass="73224">MSGVCFGALADDESPYLDESPVVLSASRLSQPLRDAPASVTVLDREQIRASGARDITEVLRLVPGFIATMAYGSYPVAGYHGLARDRSNRMLVLIDGRSAYSPYFLGGIEWNNLGVNIDDIDRIEVTRGSNSATYGSNAFLGVVNITTRKSMDSERASVSVQQGEGGIDDASVAATIKTGSLGLRIRAQQQRDNGFAGFYDGRNLQLLDLRGDYQIDNQLALEMHAGANKAGLARGNYGDDGDPPRWTTVQQSYALARLRKSEADGDDWTLSYYHQHEFGKDSFTQTVPIPSALMRAFGLPASLNVTSDSGYQTNRDDIEFQRFETLSSTARAVWGLGWRNDSVYSPQHFYGIDTVTTQDSRIFGNLEWRPASSWLINGGAMVEKTSLSGTNTAPRLALNYHATDQQTLRMAWSRAYRTPTPYEVYSNTKYIYDGKVLRWTDQPAGSLRPERLTAWELGYLAELHSLATTLDVRIFDEKIEDMIQDRKVPLSVPTDQLSPIRPEARTSVNGDSARVDGIEYQLMWRPSRRSWLSLAQTLMNIRSTEVGTQFEVRNQRSAPHLATVISGAYELGYGFNVSGAHYRYGRMNWQQTEQENLPPYHRTDLRLGYEFRAMGGKAELFVNAQNLGQVNNEFKNRYETDRRIFGGFRWEY</sequence>
<keyword evidence="9 10" id="KW-0998">Cell outer membrane</keyword>
<dbReference type="Pfam" id="PF00593">
    <property type="entry name" value="TonB_dep_Rec_b-barrel"/>
    <property type="match status" value="1"/>
</dbReference>
<organism evidence="14 15">
    <name type="scientific">Uliginosibacterium silvisoli</name>
    <dbReference type="NCBI Taxonomy" id="3114758"/>
    <lineage>
        <taxon>Bacteria</taxon>
        <taxon>Pseudomonadati</taxon>
        <taxon>Pseudomonadota</taxon>
        <taxon>Betaproteobacteria</taxon>
        <taxon>Rhodocyclales</taxon>
        <taxon>Zoogloeaceae</taxon>
        <taxon>Uliginosibacterium</taxon>
    </lineage>
</organism>
<evidence type="ECO:0000256" key="7">
    <source>
        <dbReference type="ARBA" id="ARBA00023136"/>
    </source>
</evidence>
<feature type="domain" description="TonB-dependent receptor-like beta-barrel" evidence="12">
    <location>
        <begin position="200"/>
        <end position="628"/>
    </location>
</feature>
<keyword evidence="3 10" id="KW-0813">Transport</keyword>
<reference evidence="14 15" key="1">
    <citation type="submission" date="2024-01" db="EMBL/GenBank/DDBJ databases">
        <title>Uliginosibacterium soil sp. nov.</title>
        <authorList>
            <person name="Lv Y."/>
        </authorList>
    </citation>
    <scope>NUCLEOTIDE SEQUENCE [LARGE SCALE GENOMIC DNA]</scope>
    <source>
        <strain evidence="14 15">H3</strain>
    </source>
</reference>
<evidence type="ECO:0000256" key="1">
    <source>
        <dbReference type="ARBA" id="ARBA00004571"/>
    </source>
</evidence>
<dbReference type="InterPro" id="IPR037066">
    <property type="entry name" value="Plug_dom_sf"/>
</dbReference>
<evidence type="ECO:0000259" key="12">
    <source>
        <dbReference type="Pfam" id="PF00593"/>
    </source>
</evidence>
<evidence type="ECO:0000256" key="8">
    <source>
        <dbReference type="ARBA" id="ARBA00023170"/>
    </source>
</evidence>
<evidence type="ECO:0000313" key="15">
    <source>
        <dbReference type="Proteomes" id="UP001331561"/>
    </source>
</evidence>
<keyword evidence="6 11" id="KW-0798">TonB box</keyword>
<evidence type="ECO:0000256" key="5">
    <source>
        <dbReference type="ARBA" id="ARBA00022692"/>
    </source>
</evidence>
<dbReference type="EMBL" id="JAYXHS010000001">
    <property type="protein sequence ID" value="MEC5384149.1"/>
    <property type="molecule type" value="Genomic_DNA"/>
</dbReference>
<evidence type="ECO:0000256" key="9">
    <source>
        <dbReference type="ARBA" id="ARBA00023237"/>
    </source>
</evidence>
<feature type="domain" description="TonB-dependent receptor plug" evidence="13">
    <location>
        <begin position="33"/>
        <end position="143"/>
    </location>
</feature>
<dbReference type="InterPro" id="IPR036942">
    <property type="entry name" value="Beta-barrel_TonB_sf"/>
</dbReference>
<dbReference type="RefSeq" id="WP_327597133.1">
    <property type="nucleotide sequence ID" value="NZ_JAYXHS010000001.1"/>
</dbReference>
<evidence type="ECO:0000256" key="11">
    <source>
        <dbReference type="RuleBase" id="RU003357"/>
    </source>
</evidence>
<comment type="caution">
    <text evidence="14">The sequence shown here is derived from an EMBL/GenBank/DDBJ whole genome shotgun (WGS) entry which is preliminary data.</text>
</comment>
<evidence type="ECO:0000259" key="13">
    <source>
        <dbReference type="Pfam" id="PF07715"/>
    </source>
</evidence>
<dbReference type="PANTHER" id="PTHR30069">
    <property type="entry name" value="TONB-DEPENDENT OUTER MEMBRANE RECEPTOR"/>
    <property type="match status" value="1"/>
</dbReference>
<dbReference type="PROSITE" id="PS52016">
    <property type="entry name" value="TONB_DEPENDENT_REC_3"/>
    <property type="match status" value="1"/>
</dbReference>
<evidence type="ECO:0000256" key="6">
    <source>
        <dbReference type="ARBA" id="ARBA00023077"/>
    </source>
</evidence>
<evidence type="ECO:0000256" key="4">
    <source>
        <dbReference type="ARBA" id="ARBA00022452"/>
    </source>
</evidence>
<keyword evidence="4 10" id="KW-1134">Transmembrane beta strand</keyword>
<evidence type="ECO:0000256" key="2">
    <source>
        <dbReference type="ARBA" id="ARBA00009810"/>
    </source>
</evidence>
<comment type="similarity">
    <text evidence="2 10 11">Belongs to the TonB-dependent receptor family.</text>
</comment>
<keyword evidence="5 10" id="KW-0812">Transmembrane</keyword>
<name>A0ABU6JXZ0_9RHOO</name>
<keyword evidence="8 14" id="KW-0675">Receptor</keyword>
<dbReference type="Gene3D" id="2.170.130.10">
    <property type="entry name" value="TonB-dependent receptor, plug domain"/>
    <property type="match status" value="1"/>
</dbReference>
<proteinExistence type="inferred from homology"/>
<accession>A0ABU6JXZ0</accession>
<evidence type="ECO:0000256" key="3">
    <source>
        <dbReference type="ARBA" id="ARBA00022448"/>
    </source>
</evidence>
<dbReference type="PANTHER" id="PTHR30069:SF27">
    <property type="entry name" value="BLL4766 PROTEIN"/>
    <property type="match status" value="1"/>
</dbReference>
<dbReference type="SUPFAM" id="SSF56935">
    <property type="entry name" value="Porins"/>
    <property type="match status" value="1"/>
</dbReference>
<gene>
    <name evidence="14" type="ORF">VVD49_00370</name>
</gene>
<evidence type="ECO:0000256" key="10">
    <source>
        <dbReference type="PROSITE-ProRule" id="PRU01360"/>
    </source>
</evidence>
<dbReference type="Gene3D" id="2.40.170.20">
    <property type="entry name" value="TonB-dependent receptor, beta-barrel domain"/>
    <property type="match status" value="1"/>
</dbReference>
<comment type="subcellular location">
    <subcellularLocation>
        <location evidence="1 10">Cell outer membrane</location>
        <topology evidence="1 10">Multi-pass membrane protein</topology>
    </subcellularLocation>
</comment>
<evidence type="ECO:0000313" key="14">
    <source>
        <dbReference type="EMBL" id="MEC5384149.1"/>
    </source>
</evidence>
<keyword evidence="15" id="KW-1185">Reference proteome</keyword>
<dbReference type="Pfam" id="PF07715">
    <property type="entry name" value="Plug"/>
    <property type="match status" value="1"/>
</dbReference>
<dbReference type="InterPro" id="IPR000531">
    <property type="entry name" value="Beta-barrel_TonB"/>
</dbReference>
<dbReference type="InterPro" id="IPR012910">
    <property type="entry name" value="Plug_dom"/>
</dbReference>